<sequence>MCSSSYGGCESVTGDDIDVTFGDVSGDMWGVCLQQVEVPLRCPGNGTHVYNAVVRDIVFDPNGTTFYYILDERCILNETITHLVQSIRKADRKDPSKAQLLSYGWPAELDNLTRPPVVDLDTLPPGSADIAAAMSRVVQMDLSPSALYLIISVNTMGRNESALRLVSTTTGYRGPISLPDKNVYTWAFGPDSRRMYTVDDNQPEKLFSIAVDDSGRPVNMSDFAIAKENLTVGGSSGELSKTVLSTRGLAANCSCLYFHEQWGSAVWGADLNSPDPATMVDRLLDNEEPSFQIRDVAVTSDGCNVFATDNKGSLWWVRTHSPCGRKQKKSPMLPDPEVPPFWGLALREKDDTVAVYVGTEDGRLFELEIFKSDIRCAANDGGNGTSMALRSDHIPTVVRIVSTVVAGVLLIVGLVLVFRKLVKPLARYRSGRKSLSKLGTARVVGSPQEPSDSAHLRQLNLIEFELEVLAQSTENFSQHCRVGKKRGSFGGEVYMGCVDKEELAIKVMTANNLTESRADEFRTAVADLGRCRHSHLADLIGYSHQGNRFILVYPYFLGGSLYSRLHEHAKRRRPLLLHRRLSVAFQVSKALGYLHTCKEEPVIHGNLKSSNILLSNSLGDVVHVAVDGYGLSAMAEQVFSRRHDEVVRSAQATGSLGYMSPEYLHQGKRSEKSDVYAFGVLLLELLTGRQAVTRTPSCSATGWQTLVDWVKPFLTANVADVAMPYVVLDSSLRHQAANAVARELVMGLLDLAAKGGGGGGEEGGREFEEEEEKRWLSRGRGGGGGGEEEEKVRSRGEEENRGEGEEEEEKVSRGEEEHRGGGEEEEEREE</sequence>
<evidence type="ECO:0000256" key="3">
    <source>
        <dbReference type="SAM" id="MobiDB-lite"/>
    </source>
</evidence>
<dbReference type="GO" id="GO:0005886">
    <property type="term" value="C:plasma membrane"/>
    <property type="evidence" value="ECO:0007669"/>
    <property type="project" value="TreeGrafter"/>
</dbReference>
<dbReference type="InterPro" id="IPR001245">
    <property type="entry name" value="Ser-Thr/Tyr_kinase_cat_dom"/>
</dbReference>
<dbReference type="PANTHER" id="PTHR27001:SF931">
    <property type="entry name" value="OS11G0664100 PROTEIN"/>
    <property type="match status" value="1"/>
</dbReference>
<keyword evidence="1" id="KW-0547">Nucleotide-binding</keyword>
<keyword evidence="2" id="KW-0067">ATP-binding</keyword>
<dbReference type="Gramene" id="GBG89994">
    <property type="protein sequence ID" value="GBG89994"/>
    <property type="gene ID" value="CBR_g50085"/>
</dbReference>
<dbReference type="InterPro" id="IPR011009">
    <property type="entry name" value="Kinase-like_dom_sf"/>
</dbReference>
<dbReference type="Pfam" id="PF07714">
    <property type="entry name" value="PK_Tyr_Ser-Thr"/>
    <property type="match status" value="1"/>
</dbReference>
<feature type="compositionally biased region" description="Basic and acidic residues" evidence="3">
    <location>
        <begin position="790"/>
        <end position="803"/>
    </location>
</feature>
<feature type="transmembrane region" description="Helical" evidence="4">
    <location>
        <begin position="397"/>
        <end position="418"/>
    </location>
</feature>
<dbReference type="EMBL" id="BFEA01000778">
    <property type="protein sequence ID" value="GBG89994.1"/>
    <property type="molecule type" value="Genomic_DNA"/>
</dbReference>
<gene>
    <name evidence="6" type="ORF">CBR_g50085</name>
</gene>
<evidence type="ECO:0000256" key="2">
    <source>
        <dbReference type="ARBA" id="ARBA00022840"/>
    </source>
</evidence>
<accession>A0A388M5Y3</accession>
<keyword evidence="4" id="KW-0472">Membrane</keyword>
<evidence type="ECO:0000256" key="4">
    <source>
        <dbReference type="SAM" id="Phobius"/>
    </source>
</evidence>
<dbReference type="SUPFAM" id="SSF69304">
    <property type="entry name" value="Tricorn protease N-terminal domain"/>
    <property type="match status" value="1"/>
</dbReference>
<dbReference type="PROSITE" id="PS50011">
    <property type="entry name" value="PROTEIN_KINASE_DOM"/>
    <property type="match status" value="1"/>
</dbReference>
<feature type="region of interest" description="Disordered" evidence="3">
    <location>
        <begin position="755"/>
        <end position="830"/>
    </location>
</feature>
<feature type="domain" description="Protein kinase" evidence="5">
    <location>
        <begin position="479"/>
        <end position="745"/>
    </location>
</feature>
<dbReference type="Gene3D" id="3.30.200.20">
    <property type="entry name" value="Phosphorylase Kinase, domain 1"/>
    <property type="match status" value="1"/>
</dbReference>
<feature type="compositionally biased region" description="Basic and acidic residues" evidence="3">
    <location>
        <begin position="810"/>
        <end position="822"/>
    </location>
</feature>
<dbReference type="AlphaFoldDB" id="A0A388M5Y3"/>
<evidence type="ECO:0000313" key="6">
    <source>
        <dbReference type="EMBL" id="GBG89994.1"/>
    </source>
</evidence>
<comment type="caution">
    <text evidence="6">The sequence shown here is derived from an EMBL/GenBank/DDBJ whole genome shotgun (WGS) entry which is preliminary data.</text>
</comment>
<protein>
    <recommendedName>
        <fullName evidence="5">Protein kinase domain-containing protein</fullName>
    </recommendedName>
</protein>
<name>A0A388M5Y3_CHABU</name>
<dbReference type="SUPFAM" id="SSF56112">
    <property type="entry name" value="Protein kinase-like (PK-like)"/>
    <property type="match status" value="1"/>
</dbReference>
<proteinExistence type="predicted"/>
<keyword evidence="7" id="KW-1185">Reference proteome</keyword>
<organism evidence="6 7">
    <name type="scientific">Chara braunii</name>
    <name type="common">Braun's stonewort</name>
    <dbReference type="NCBI Taxonomy" id="69332"/>
    <lineage>
        <taxon>Eukaryota</taxon>
        <taxon>Viridiplantae</taxon>
        <taxon>Streptophyta</taxon>
        <taxon>Charophyceae</taxon>
        <taxon>Charales</taxon>
        <taxon>Characeae</taxon>
        <taxon>Chara</taxon>
    </lineage>
</organism>
<reference evidence="6 7" key="1">
    <citation type="journal article" date="2018" name="Cell">
        <title>The Chara Genome: Secondary Complexity and Implications for Plant Terrestrialization.</title>
        <authorList>
            <person name="Nishiyama T."/>
            <person name="Sakayama H."/>
            <person name="Vries J.D."/>
            <person name="Buschmann H."/>
            <person name="Saint-Marcoux D."/>
            <person name="Ullrich K.K."/>
            <person name="Haas F.B."/>
            <person name="Vanderstraeten L."/>
            <person name="Becker D."/>
            <person name="Lang D."/>
            <person name="Vosolsobe S."/>
            <person name="Rombauts S."/>
            <person name="Wilhelmsson P.K.I."/>
            <person name="Janitza P."/>
            <person name="Kern R."/>
            <person name="Heyl A."/>
            <person name="Rumpler F."/>
            <person name="Villalobos L.I.A.C."/>
            <person name="Clay J.M."/>
            <person name="Skokan R."/>
            <person name="Toyoda A."/>
            <person name="Suzuki Y."/>
            <person name="Kagoshima H."/>
            <person name="Schijlen E."/>
            <person name="Tajeshwar N."/>
            <person name="Catarino B."/>
            <person name="Hetherington A.J."/>
            <person name="Saltykova A."/>
            <person name="Bonnot C."/>
            <person name="Breuninger H."/>
            <person name="Symeonidi A."/>
            <person name="Radhakrishnan G.V."/>
            <person name="Van Nieuwerburgh F."/>
            <person name="Deforce D."/>
            <person name="Chang C."/>
            <person name="Karol K.G."/>
            <person name="Hedrich R."/>
            <person name="Ulvskov P."/>
            <person name="Glockner G."/>
            <person name="Delwiche C.F."/>
            <person name="Petrasek J."/>
            <person name="Van de Peer Y."/>
            <person name="Friml J."/>
            <person name="Beilby M."/>
            <person name="Dolan L."/>
            <person name="Kohara Y."/>
            <person name="Sugano S."/>
            <person name="Fujiyama A."/>
            <person name="Delaux P.-M."/>
            <person name="Quint M."/>
            <person name="TheiBen G."/>
            <person name="Hagemann M."/>
            <person name="Harholt J."/>
            <person name="Dunand C."/>
            <person name="Zachgo S."/>
            <person name="Langdale J."/>
            <person name="Maumus F."/>
            <person name="Straeten D.V.D."/>
            <person name="Gould S.B."/>
            <person name="Rensing S.A."/>
        </authorList>
    </citation>
    <scope>NUCLEOTIDE SEQUENCE [LARGE SCALE GENOMIC DNA]</scope>
    <source>
        <strain evidence="6 7">S276</strain>
    </source>
</reference>
<keyword evidence="4" id="KW-1133">Transmembrane helix</keyword>
<dbReference type="GO" id="GO:0004672">
    <property type="term" value="F:protein kinase activity"/>
    <property type="evidence" value="ECO:0007669"/>
    <property type="project" value="InterPro"/>
</dbReference>
<evidence type="ECO:0000313" key="7">
    <source>
        <dbReference type="Proteomes" id="UP000265515"/>
    </source>
</evidence>
<evidence type="ECO:0000256" key="1">
    <source>
        <dbReference type="ARBA" id="ARBA00022741"/>
    </source>
</evidence>
<dbReference type="GO" id="GO:0005524">
    <property type="term" value="F:ATP binding"/>
    <property type="evidence" value="ECO:0007669"/>
    <property type="project" value="UniProtKB-KW"/>
</dbReference>
<evidence type="ECO:0000259" key="5">
    <source>
        <dbReference type="PROSITE" id="PS50011"/>
    </source>
</evidence>
<dbReference type="PANTHER" id="PTHR27001">
    <property type="entry name" value="OS01G0253100 PROTEIN"/>
    <property type="match status" value="1"/>
</dbReference>
<keyword evidence="4" id="KW-0812">Transmembrane</keyword>
<dbReference type="Gene3D" id="1.10.510.10">
    <property type="entry name" value="Transferase(Phosphotransferase) domain 1"/>
    <property type="match status" value="1"/>
</dbReference>
<dbReference type="InterPro" id="IPR000719">
    <property type="entry name" value="Prot_kinase_dom"/>
</dbReference>
<dbReference type="Proteomes" id="UP000265515">
    <property type="component" value="Unassembled WGS sequence"/>
</dbReference>